<keyword evidence="5" id="KW-1185">Reference proteome</keyword>
<dbReference type="PANTHER" id="PTHR47941">
    <property type="entry name" value="PENTATRICOPEPTIDE REPEAT-CONTAINING PROTEIN 3, MITOCHONDRIAL"/>
    <property type="match status" value="1"/>
</dbReference>
<evidence type="ECO:0000256" key="3">
    <source>
        <dbReference type="PROSITE-ProRule" id="PRU00708"/>
    </source>
</evidence>
<organism evidence="4 5">
    <name type="scientific">Hibiscus sabdariffa</name>
    <name type="common">roselle</name>
    <dbReference type="NCBI Taxonomy" id="183260"/>
    <lineage>
        <taxon>Eukaryota</taxon>
        <taxon>Viridiplantae</taxon>
        <taxon>Streptophyta</taxon>
        <taxon>Embryophyta</taxon>
        <taxon>Tracheophyta</taxon>
        <taxon>Spermatophyta</taxon>
        <taxon>Magnoliopsida</taxon>
        <taxon>eudicotyledons</taxon>
        <taxon>Gunneridae</taxon>
        <taxon>Pentapetalae</taxon>
        <taxon>rosids</taxon>
        <taxon>malvids</taxon>
        <taxon>Malvales</taxon>
        <taxon>Malvaceae</taxon>
        <taxon>Malvoideae</taxon>
        <taxon>Hibiscus</taxon>
    </lineage>
</organism>
<comment type="similarity">
    <text evidence="1">Belongs to the PPR family. P subfamily.</text>
</comment>
<comment type="caution">
    <text evidence="4">The sequence shown here is derived from an EMBL/GenBank/DDBJ whole genome shotgun (WGS) entry which is preliminary data.</text>
</comment>
<evidence type="ECO:0000313" key="5">
    <source>
        <dbReference type="Proteomes" id="UP001396334"/>
    </source>
</evidence>
<reference evidence="4 5" key="1">
    <citation type="journal article" date="2024" name="G3 (Bethesda)">
        <title>Genome assembly of Hibiscus sabdariffa L. provides insights into metabolisms of medicinal natural products.</title>
        <authorList>
            <person name="Kim T."/>
        </authorList>
    </citation>
    <scope>NUCLEOTIDE SEQUENCE [LARGE SCALE GENOMIC DNA]</scope>
    <source>
        <strain evidence="4">TK-2024</strain>
        <tissue evidence="4">Old leaves</tissue>
    </source>
</reference>
<proteinExistence type="inferred from homology"/>
<dbReference type="PROSITE" id="PS51375">
    <property type="entry name" value="PPR"/>
    <property type="match status" value="1"/>
</dbReference>
<keyword evidence="2" id="KW-0677">Repeat</keyword>
<name>A0ABR2QKR6_9ROSI</name>
<evidence type="ECO:0000256" key="1">
    <source>
        <dbReference type="ARBA" id="ARBA00007626"/>
    </source>
</evidence>
<evidence type="ECO:0000313" key="4">
    <source>
        <dbReference type="EMBL" id="KAK9001268.1"/>
    </source>
</evidence>
<sequence length="143" mass="15946">MGLSNSKPTHLESLVIDKCKSRSLELDEALGFFNSMISMRPFPSILAFNHLLGALSKMKHYALVASMCKQMMGCSEFQPDVVAMTIWLRCLCKLKKVNLGFSVFAMIIKLGLQPSLYTMNALLLGLIDEGKIVEAMGLYNETY</sequence>
<protein>
    <recommendedName>
        <fullName evidence="6">Pentatricopeptide repeat-containing protein</fullName>
    </recommendedName>
</protein>
<feature type="repeat" description="PPR" evidence="3">
    <location>
        <begin position="80"/>
        <end position="114"/>
    </location>
</feature>
<dbReference type="InterPro" id="IPR002885">
    <property type="entry name" value="PPR_rpt"/>
</dbReference>
<accession>A0ABR2QKR6</accession>
<dbReference type="EMBL" id="JBBPBN010000036">
    <property type="protein sequence ID" value="KAK9001268.1"/>
    <property type="molecule type" value="Genomic_DNA"/>
</dbReference>
<evidence type="ECO:0008006" key="6">
    <source>
        <dbReference type="Google" id="ProtNLM"/>
    </source>
</evidence>
<gene>
    <name evidence="4" type="ORF">V6N11_083056</name>
</gene>
<evidence type="ECO:0000256" key="2">
    <source>
        <dbReference type="ARBA" id="ARBA00022737"/>
    </source>
</evidence>
<dbReference type="InterPro" id="IPR011990">
    <property type="entry name" value="TPR-like_helical_dom_sf"/>
</dbReference>
<dbReference type="Proteomes" id="UP001396334">
    <property type="component" value="Unassembled WGS sequence"/>
</dbReference>
<dbReference type="NCBIfam" id="TIGR00756">
    <property type="entry name" value="PPR"/>
    <property type="match status" value="1"/>
</dbReference>
<dbReference type="Gene3D" id="1.25.40.10">
    <property type="entry name" value="Tetratricopeptide repeat domain"/>
    <property type="match status" value="1"/>
</dbReference>
<dbReference type="Pfam" id="PF13041">
    <property type="entry name" value="PPR_2"/>
    <property type="match status" value="1"/>
</dbReference>